<dbReference type="EMBL" id="MU005662">
    <property type="protein sequence ID" value="KAF2675605.1"/>
    <property type="molecule type" value="Genomic_DNA"/>
</dbReference>
<proteinExistence type="predicted"/>
<gene>
    <name evidence="3" type="ORF">K458DRAFT_472002</name>
</gene>
<feature type="region of interest" description="Disordered" evidence="1">
    <location>
        <begin position="68"/>
        <end position="189"/>
    </location>
</feature>
<evidence type="ECO:0000313" key="4">
    <source>
        <dbReference type="Proteomes" id="UP000799291"/>
    </source>
</evidence>
<evidence type="ECO:0000313" key="3">
    <source>
        <dbReference type="EMBL" id="KAF2675605.1"/>
    </source>
</evidence>
<keyword evidence="2" id="KW-1133">Transmembrane helix</keyword>
<evidence type="ECO:0000256" key="1">
    <source>
        <dbReference type="SAM" id="MobiDB-lite"/>
    </source>
</evidence>
<accession>A0A6G1IBV7</accession>
<feature type="compositionally biased region" description="Basic residues" evidence="1">
    <location>
        <begin position="46"/>
        <end position="55"/>
    </location>
</feature>
<dbReference type="Proteomes" id="UP000799291">
    <property type="component" value="Unassembled WGS sequence"/>
</dbReference>
<name>A0A6G1IBV7_9PLEO</name>
<dbReference type="AlphaFoldDB" id="A0A6G1IBV7"/>
<feature type="region of interest" description="Disordered" evidence="1">
    <location>
        <begin position="43"/>
        <end position="62"/>
    </location>
</feature>
<organism evidence="3 4">
    <name type="scientific">Lentithecium fluviatile CBS 122367</name>
    <dbReference type="NCBI Taxonomy" id="1168545"/>
    <lineage>
        <taxon>Eukaryota</taxon>
        <taxon>Fungi</taxon>
        <taxon>Dikarya</taxon>
        <taxon>Ascomycota</taxon>
        <taxon>Pezizomycotina</taxon>
        <taxon>Dothideomycetes</taxon>
        <taxon>Pleosporomycetidae</taxon>
        <taxon>Pleosporales</taxon>
        <taxon>Massarineae</taxon>
        <taxon>Lentitheciaceae</taxon>
        <taxon>Lentithecium</taxon>
    </lineage>
</organism>
<keyword evidence="4" id="KW-1185">Reference proteome</keyword>
<evidence type="ECO:0000256" key="2">
    <source>
        <dbReference type="SAM" id="Phobius"/>
    </source>
</evidence>
<reference evidence="3" key="1">
    <citation type="journal article" date="2020" name="Stud. Mycol.">
        <title>101 Dothideomycetes genomes: a test case for predicting lifestyles and emergence of pathogens.</title>
        <authorList>
            <person name="Haridas S."/>
            <person name="Albert R."/>
            <person name="Binder M."/>
            <person name="Bloem J."/>
            <person name="Labutti K."/>
            <person name="Salamov A."/>
            <person name="Andreopoulos B."/>
            <person name="Baker S."/>
            <person name="Barry K."/>
            <person name="Bills G."/>
            <person name="Bluhm B."/>
            <person name="Cannon C."/>
            <person name="Castanera R."/>
            <person name="Culley D."/>
            <person name="Daum C."/>
            <person name="Ezra D."/>
            <person name="Gonzalez J."/>
            <person name="Henrissat B."/>
            <person name="Kuo A."/>
            <person name="Liang C."/>
            <person name="Lipzen A."/>
            <person name="Lutzoni F."/>
            <person name="Magnuson J."/>
            <person name="Mondo S."/>
            <person name="Nolan M."/>
            <person name="Ohm R."/>
            <person name="Pangilinan J."/>
            <person name="Park H.-J."/>
            <person name="Ramirez L."/>
            <person name="Alfaro M."/>
            <person name="Sun H."/>
            <person name="Tritt A."/>
            <person name="Yoshinaga Y."/>
            <person name="Zwiers L.-H."/>
            <person name="Turgeon B."/>
            <person name="Goodwin S."/>
            <person name="Spatafora J."/>
            <person name="Crous P."/>
            <person name="Grigoriev I."/>
        </authorList>
    </citation>
    <scope>NUCLEOTIDE SEQUENCE</scope>
    <source>
        <strain evidence="3">CBS 122367</strain>
    </source>
</reference>
<feature type="compositionally biased region" description="Basic residues" evidence="1">
    <location>
        <begin position="158"/>
        <end position="180"/>
    </location>
</feature>
<sequence>MAVYQKGNTKRPVIGYAIAALVALIFIALLKVAICRANEGLNPITGKKRVSHSRKKGSDVEKGLRVIGHHNNQPHIQRPRPVQYSHPARRPNASQGSHPPQRQALPRGVSNAHHLATLNSKRWTRPDHDLLPPLRPTHAISTPVAPPAPVLRTVGSSHPKRPATGRMPTPHRHTVSRKPMSKSPFSSIHRDPLSRKVIDRRVDNWAEQHRGNAHIAIAQFKQSNPLL</sequence>
<keyword evidence="2" id="KW-0812">Transmembrane</keyword>
<protein>
    <submittedName>
        <fullName evidence="3">Uncharacterized protein</fullName>
    </submittedName>
</protein>
<keyword evidence="2" id="KW-0472">Membrane</keyword>
<feature type="transmembrane region" description="Helical" evidence="2">
    <location>
        <begin position="12"/>
        <end position="34"/>
    </location>
</feature>